<evidence type="ECO:0000313" key="2">
    <source>
        <dbReference type="Proteomes" id="UP000619479"/>
    </source>
</evidence>
<comment type="caution">
    <text evidence="1">The sequence shown here is derived from an EMBL/GenBank/DDBJ whole genome shotgun (WGS) entry which is preliminary data.</text>
</comment>
<dbReference type="InterPro" id="IPR036894">
    <property type="entry name" value="YbaB-like_sf"/>
</dbReference>
<evidence type="ECO:0008006" key="3">
    <source>
        <dbReference type="Google" id="ProtNLM"/>
    </source>
</evidence>
<dbReference type="SUPFAM" id="SSF82607">
    <property type="entry name" value="YbaB-like"/>
    <property type="match status" value="1"/>
</dbReference>
<dbReference type="InterPro" id="IPR004401">
    <property type="entry name" value="YbaB/EbfC"/>
</dbReference>
<name>A0A919ILV0_9ACTN</name>
<reference evidence="1" key="1">
    <citation type="submission" date="2021-01" db="EMBL/GenBank/DDBJ databases">
        <title>Whole genome shotgun sequence of Actinoplanes cyaneus NBRC 14990.</title>
        <authorList>
            <person name="Komaki H."/>
            <person name="Tamura T."/>
        </authorList>
    </citation>
    <scope>NUCLEOTIDE SEQUENCE</scope>
    <source>
        <strain evidence="1">NBRC 14990</strain>
    </source>
</reference>
<protein>
    <recommendedName>
        <fullName evidence="3">YbaB/EbfC DNA-binding family protein</fullName>
    </recommendedName>
</protein>
<accession>A0A919ILV0</accession>
<sequence length="121" mass="13164">MTETADRAANQALRNDLENVYGRYEELRSGVDELQRSLATMQVSAASADGAVHATVNADGDLVGLRLDQQACRQWNVDTLARVIVETVQHAAAGKHRQVEQLVAAHQQPDEAPAPFHHEAA</sequence>
<evidence type="ECO:0000313" key="1">
    <source>
        <dbReference type="EMBL" id="GID66707.1"/>
    </source>
</evidence>
<dbReference type="EMBL" id="BOMH01000036">
    <property type="protein sequence ID" value="GID66707.1"/>
    <property type="molecule type" value="Genomic_DNA"/>
</dbReference>
<dbReference type="AlphaFoldDB" id="A0A919ILV0"/>
<gene>
    <name evidence="1" type="ORF">Acy02nite_45880</name>
</gene>
<dbReference type="RefSeq" id="WP_203743685.1">
    <property type="nucleotide sequence ID" value="NZ_BAAAUC010000001.1"/>
</dbReference>
<proteinExistence type="predicted"/>
<dbReference type="GO" id="GO:0003677">
    <property type="term" value="F:DNA binding"/>
    <property type="evidence" value="ECO:0007669"/>
    <property type="project" value="InterPro"/>
</dbReference>
<organism evidence="1 2">
    <name type="scientific">Actinoplanes cyaneus</name>
    <dbReference type="NCBI Taxonomy" id="52696"/>
    <lineage>
        <taxon>Bacteria</taxon>
        <taxon>Bacillati</taxon>
        <taxon>Actinomycetota</taxon>
        <taxon>Actinomycetes</taxon>
        <taxon>Micromonosporales</taxon>
        <taxon>Micromonosporaceae</taxon>
        <taxon>Actinoplanes</taxon>
    </lineage>
</organism>
<dbReference type="Pfam" id="PF02575">
    <property type="entry name" value="YbaB_DNA_bd"/>
    <property type="match status" value="1"/>
</dbReference>
<dbReference type="Proteomes" id="UP000619479">
    <property type="component" value="Unassembled WGS sequence"/>
</dbReference>
<dbReference type="Gene3D" id="3.30.1310.10">
    <property type="entry name" value="Nucleoid-associated protein YbaB-like domain"/>
    <property type="match status" value="1"/>
</dbReference>
<keyword evidence="2" id="KW-1185">Reference proteome</keyword>